<sequence length="351" mass="35496">MNAPISRKPLLALGLDGSHLVELTGAPHAAAELDGLGLAFAVAGFERIAGRDGQDAQTLDPSVAATVLAQRADTPLLIAAAPHRDHPYNLARRLASAAHLSAGRTGLLLGARDAYAPSGEEAWGGAGLTPGVPLGPGTTRDAALAIRKLWHSWPYDSIVADRDTGIFAHADRAVHIDHHGVFDVAGPLNVPSTPHGSPVLAWFAEGAGQVAPARGAADVVVLGTAEREAVESAVAALAASLSPDDDGGVATTLLFVEIVVGPGDDGATTRRRIEAVAGTAGVAGVLLRVGGAAGELRRVLTEVLPHLADVGTVEPSGAGGPLRRRLGLPEPADLLAGARSAFPAPVPQAAL</sequence>
<accession>A0ABP7C934</accession>
<evidence type="ECO:0000256" key="3">
    <source>
        <dbReference type="ARBA" id="ARBA00023002"/>
    </source>
</evidence>
<evidence type="ECO:0000313" key="6">
    <source>
        <dbReference type="Proteomes" id="UP001500752"/>
    </source>
</evidence>
<dbReference type="PANTHER" id="PTHR30011:SF16">
    <property type="entry name" value="C2H2 FINGER DOMAIN TRANSCRIPTION FACTOR (EUROFUNG)-RELATED"/>
    <property type="match status" value="1"/>
</dbReference>
<proteinExistence type="predicted"/>
<keyword evidence="4" id="KW-0503">Monooxygenase</keyword>
<evidence type="ECO:0000256" key="1">
    <source>
        <dbReference type="ARBA" id="ARBA00022630"/>
    </source>
</evidence>
<organism evidence="5 6">
    <name type="scientific">Arthrobacter ginkgonis</name>
    <dbReference type="NCBI Taxonomy" id="1630594"/>
    <lineage>
        <taxon>Bacteria</taxon>
        <taxon>Bacillati</taxon>
        <taxon>Actinomycetota</taxon>
        <taxon>Actinomycetes</taxon>
        <taxon>Micrococcales</taxon>
        <taxon>Micrococcaceae</taxon>
        <taxon>Arthrobacter</taxon>
    </lineage>
</organism>
<evidence type="ECO:0000256" key="4">
    <source>
        <dbReference type="ARBA" id="ARBA00023033"/>
    </source>
</evidence>
<dbReference type="InterPro" id="IPR051260">
    <property type="entry name" value="Diverse_substr_monoxygenases"/>
</dbReference>
<evidence type="ECO:0000313" key="5">
    <source>
        <dbReference type="EMBL" id="GAA3680857.1"/>
    </source>
</evidence>
<evidence type="ECO:0000256" key="2">
    <source>
        <dbReference type="ARBA" id="ARBA00022643"/>
    </source>
</evidence>
<keyword evidence="1" id="KW-0285">Flavoprotein</keyword>
<dbReference type="SUPFAM" id="SSF51679">
    <property type="entry name" value="Bacterial luciferase-like"/>
    <property type="match status" value="1"/>
</dbReference>
<keyword evidence="2" id="KW-0288">FMN</keyword>
<name>A0ABP7C934_9MICC</name>
<gene>
    <name evidence="5" type="ORF">GCM10023081_18740</name>
</gene>
<dbReference type="Gene3D" id="3.20.20.30">
    <property type="entry name" value="Luciferase-like domain"/>
    <property type="match status" value="1"/>
</dbReference>
<dbReference type="PANTHER" id="PTHR30011">
    <property type="entry name" value="ALKANESULFONATE MONOOXYGENASE-RELATED"/>
    <property type="match status" value="1"/>
</dbReference>
<reference evidence="6" key="1">
    <citation type="journal article" date="2019" name="Int. J. Syst. Evol. Microbiol.">
        <title>The Global Catalogue of Microorganisms (GCM) 10K type strain sequencing project: providing services to taxonomists for standard genome sequencing and annotation.</title>
        <authorList>
            <consortium name="The Broad Institute Genomics Platform"/>
            <consortium name="The Broad Institute Genome Sequencing Center for Infectious Disease"/>
            <person name="Wu L."/>
            <person name="Ma J."/>
        </authorList>
    </citation>
    <scope>NUCLEOTIDE SEQUENCE [LARGE SCALE GENOMIC DNA]</scope>
    <source>
        <strain evidence="6">JCM 30742</strain>
    </source>
</reference>
<dbReference type="Proteomes" id="UP001500752">
    <property type="component" value="Unassembled WGS sequence"/>
</dbReference>
<comment type="caution">
    <text evidence="5">The sequence shown here is derived from an EMBL/GenBank/DDBJ whole genome shotgun (WGS) entry which is preliminary data.</text>
</comment>
<dbReference type="EMBL" id="BAABEO010000011">
    <property type="protein sequence ID" value="GAA3680857.1"/>
    <property type="molecule type" value="Genomic_DNA"/>
</dbReference>
<keyword evidence="3" id="KW-0560">Oxidoreductase</keyword>
<protein>
    <submittedName>
        <fullName evidence="5">Uncharacterized protein</fullName>
    </submittedName>
</protein>
<keyword evidence="6" id="KW-1185">Reference proteome</keyword>
<dbReference type="RefSeq" id="WP_345150274.1">
    <property type="nucleotide sequence ID" value="NZ_BAABEO010000011.1"/>
</dbReference>
<dbReference type="InterPro" id="IPR036661">
    <property type="entry name" value="Luciferase-like_sf"/>
</dbReference>